<accession>A0A545UGD8</accession>
<keyword evidence="1" id="KW-0472">Membrane</keyword>
<dbReference type="EMBL" id="VIKS01000004">
    <property type="protein sequence ID" value="TQV88544.1"/>
    <property type="molecule type" value="Genomic_DNA"/>
</dbReference>
<comment type="caution">
    <text evidence="2">The sequence shown here is derived from an EMBL/GenBank/DDBJ whole genome shotgun (WGS) entry which is preliminary data.</text>
</comment>
<dbReference type="SUPFAM" id="SSF54523">
    <property type="entry name" value="Pili subunits"/>
    <property type="match status" value="1"/>
</dbReference>
<keyword evidence="1" id="KW-0812">Transmembrane</keyword>
<evidence type="ECO:0000313" key="3">
    <source>
        <dbReference type="Proteomes" id="UP000315439"/>
    </source>
</evidence>
<dbReference type="PROSITE" id="PS00409">
    <property type="entry name" value="PROKAR_NTER_METHYL"/>
    <property type="match status" value="1"/>
</dbReference>
<keyword evidence="3" id="KW-1185">Reference proteome</keyword>
<feature type="transmembrane region" description="Helical" evidence="1">
    <location>
        <begin position="12"/>
        <end position="41"/>
    </location>
</feature>
<dbReference type="OrthoDB" id="9788802at2"/>
<keyword evidence="1" id="KW-1133">Transmembrane helix</keyword>
<dbReference type="NCBIfam" id="TIGR02532">
    <property type="entry name" value="IV_pilin_GFxxxE"/>
    <property type="match status" value="1"/>
</dbReference>
<sequence>MRKISRQKGFTLIELIIVIILIGILAVSFTNITSTAVFSYIDAKDRNRLSQSGKWLMERVSREVREALPQSIRSGNSINVHCVEFMNIVNASSYLNLPATGAVSSFDAVGFDLSFSAGLLVAVMPIDPTTTYTVAGTLGNVASIVPSGSQSTINLSAPTTFDRRSPQDRFYLLDTPVSYCLNDNNGEVNRYTGYAITAAQVFPPAGGTTELMGEDFSANGTVFNYQPGTLSRAGILQINFRLQNRDRNLAGNDESFEIFHEVHVRNVP</sequence>
<dbReference type="Pfam" id="PF07963">
    <property type="entry name" value="N_methyl"/>
    <property type="match status" value="1"/>
</dbReference>
<proteinExistence type="predicted"/>
<organism evidence="2 3">
    <name type="scientific">Aliikangiella coralliicola</name>
    <dbReference type="NCBI Taxonomy" id="2592383"/>
    <lineage>
        <taxon>Bacteria</taxon>
        <taxon>Pseudomonadati</taxon>
        <taxon>Pseudomonadota</taxon>
        <taxon>Gammaproteobacteria</taxon>
        <taxon>Oceanospirillales</taxon>
        <taxon>Pleioneaceae</taxon>
        <taxon>Aliikangiella</taxon>
    </lineage>
</organism>
<dbReference type="Gene3D" id="3.30.700.10">
    <property type="entry name" value="Glycoprotein, Type 4 Pilin"/>
    <property type="match status" value="1"/>
</dbReference>
<dbReference type="Proteomes" id="UP000315439">
    <property type="component" value="Unassembled WGS sequence"/>
</dbReference>
<dbReference type="InterPro" id="IPR045584">
    <property type="entry name" value="Pilin-like"/>
</dbReference>
<protein>
    <submittedName>
        <fullName evidence="2">Prepilin-type N-terminal cleavage/methylation domain-containing protein</fullName>
    </submittedName>
</protein>
<evidence type="ECO:0000313" key="2">
    <source>
        <dbReference type="EMBL" id="TQV88544.1"/>
    </source>
</evidence>
<evidence type="ECO:0000256" key="1">
    <source>
        <dbReference type="SAM" id="Phobius"/>
    </source>
</evidence>
<gene>
    <name evidence="2" type="ORF">FLL46_08470</name>
</gene>
<name>A0A545UGD8_9GAMM</name>
<dbReference type="InterPro" id="IPR012902">
    <property type="entry name" value="N_methyl_site"/>
</dbReference>
<dbReference type="RefSeq" id="WP_142893052.1">
    <property type="nucleotide sequence ID" value="NZ_ML660162.1"/>
</dbReference>
<reference evidence="2 3" key="1">
    <citation type="submission" date="2019-07" db="EMBL/GenBank/DDBJ databases">
        <title>Draft genome for Aliikangiella sp. M105.</title>
        <authorList>
            <person name="Wang G."/>
        </authorList>
    </citation>
    <scope>NUCLEOTIDE SEQUENCE [LARGE SCALE GENOMIC DNA]</scope>
    <source>
        <strain evidence="2 3">M105</strain>
    </source>
</reference>
<dbReference type="AlphaFoldDB" id="A0A545UGD8"/>